<dbReference type="AlphaFoldDB" id="A0A8T2PHB0"/>
<accession>A0A8T2PHB0</accession>
<gene>
    <name evidence="1" type="ORF">JZ751_023125</name>
</gene>
<evidence type="ECO:0000313" key="2">
    <source>
        <dbReference type="Proteomes" id="UP000824540"/>
    </source>
</evidence>
<evidence type="ECO:0000313" key="1">
    <source>
        <dbReference type="EMBL" id="KAG9351874.1"/>
    </source>
</evidence>
<dbReference type="Proteomes" id="UP000824540">
    <property type="component" value="Unassembled WGS sequence"/>
</dbReference>
<name>A0A8T2PHB0_9TELE</name>
<proteinExistence type="predicted"/>
<organism evidence="1 2">
    <name type="scientific">Albula glossodonta</name>
    <name type="common">roundjaw bonefish</name>
    <dbReference type="NCBI Taxonomy" id="121402"/>
    <lineage>
        <taxon>Eukaryota</taxon>
        <taxon>Metazoa</taxon>
        <taxon>Chordata</taxon>
        <taxon>Craniata</taxon>
        <taxon>Vertebrata</taxon>
        <taxon>Euteleostomi</taxon>
        <taxon>Actinopterygii</taxon>
        <taxon>Neopterygii</taxon>
        <taxon>Teleostei</taxon>
        <taxon>Albuliformes</taxon>
        <taxon>Albulidae</taxon>
        <taxon>Albula</taxon>
    </lineage>
</organism>
<keyword evidence="2" id="KW-1185">Reference proteome</keyword>
<dbReference type="EMBL" id="JAFBMS010000006">
    <property type="protein sequence ID" value="KAG9351874.1"/>
    <property type="molecule type" value="Genomic_DNA"/>
</dbReference>
<comment type="caution">
    <text evidence="1">The sequence shown here is derived from an EMBL/GenBank/DDBJ whole genome shotgun (WGS) entry which is preliminary data.</text>
</comment>
<protein>
    <submittedName>
        <fullName evidence="1">Uncharacterized protein</fullName>
    </submittedName>
</protein>
<reference evidence="1" key="1">
    <citation type="thesis" date="2021" institute="BYU ScholarsArchive" country="Provo, UT, USA">
        <title>Applications of and Algorithms for Genome Assembly and Genomic Analyses with an Emphasis on Marine Teleosts.</title>
        <authorList>
            <person name="Pickett B.D."/>
        </authorList>
    </citation>
    <scope>NUCLEOTIDE SEQUENCE</scope>
    <source>
        <strain evidence="1">HI-2016</strain>
    </source>
</reference>
<sequence length="211" mass="22643">MNPCSCSRIVQTRVSLMSLLRGPEQEGVESVVPLCPAADLHSSEVKVSTLKSPLSSADPGLFPLASLHYTGDQFFFLLFLPPLGDAPKQASGAQFPPAGPLCLGHSPSEPAEKVSTPLSSPSLFSLSVLSCLRVSSGWCFLYCRILAACSSPTKNSANPKSYRLLSLLPLTCGCIEKFRSQCLRGQSSVRAMQLFQKCPQFPSKDGTHHVT</sequence>